<keyword evidence="2" id="KW-0496">Mitochondrion</keyword>
<organism evidence="2">
    <name type="scientific">Naegleria gruberi</name>
    <name type="common">Amoeba</name>
    <dbReference type="NCBI Taxonomy" id="5762"/>
    <lineage>
        <taxon>Eukaryota</taxon>
        <taxon>Discoba</taxon>
        <taxon>Heterolobosea</taxon>
        <taxon>Tetramitia</taxon>
        <taxon>Eutetramitia</taxon>
        <taxon>Vahlkampfiidae</taxon>
        <taxon>Naegleria</taxon>
    </lineage>
</organism>
<dbReference type="EMBL" id="AF288092">
    <property type="protein sequence ID" value="AAG17803.1"/>
    <property type="molecule type" value="Genomic_DNA"/>
</dbReference>
<keyword evidence="2" id="KW-0689">Ribosomal protein</keyword>
<keyword evidence="2" id="KW-0687">Ribonucleoprotein</keyword>
<accession>Q9G8Q1</accession>
<dbReference type="AlphaFoldDB" id="Q9G8Q1"/>
<dbReference type="RefSeq" id="NP_066525.1">
    <property type="nucleotide sequence ID" value="NC_002573.1"/>
</dbReference>
<evidence type="ECO:0000313" key="2">
    <source>
        <dbReference type="EMBL" id="AAG17803.1"/>
    </source>
</evidence>
<reference evidence="2" key="1">
    <citation type="submission" date="2000-07" db="EMBL/GenBank/DDBJ databases">
        <title>The mitochondrial genome of the supposedly primitive protist, Naegleria gruberi.</title>
        <authorList>
            <person name="Burger G."/>
            <person name="Lang B.F."/>
            <person name="Nerad T.A."/>
            <person name="Gray M.W."/>
        </authorList>
    </citation>
    <scope>NUCLEOTIDE SEQUENCE</scope>
</reference>
<dbReference type="GO" id="GO:0005840">
    <property type="term" value="C:ribosome"/>
    <property type="evidence" value="ECO:0007669"/>
    <property type="project" value="UniProtKB-KW"/>
</dbReference>
<gene>
    <name evidence="2" type="primary">rpl5</name>
</gene>
<dbReference type="GeneID" id="800699"/>
<keyword evidence="1" id="KW-1133">Transmembrane helix</keyword>
<proteinExistence type="predicted"/>
<name>Q9G8Q1_NAEGR</name>
<protein>
    <submittedName>
        <fullName evidence="2">Ribosomal protein L5</fullName>
    </submittedName>
</protein>
<keyword evidence="1" id="KW-0812">Transmembrane</keyword>
<keyword evidence="1" id="KW-0472">Membrane</keyword>
<evidence type="ECO:0000256" key="1">
    <source>
        <dbReference type="SAM" id="Phobius"/>
    </source>
</evidence>
<sequence>MNNKINFSYINHSFLSSILGEKLLIDTSSSYYNYIKFYFLLKNDGNNRFLFLLKIMLIEKLTNNKIKFIYNANLLKKKKMKVGGYLVVSKQKIYSLLLMIFYYSLPKLIYSLDINLNNYYTFYNTKWNIYSVLFLSLTKFLFFNFFSHNLDYYKYYNFFENAIYKLKIKVSTSFKYYLINRDLFRLIGFNII</sequence>
<feature type="transmembrane region" description="Helical" evidence="1">
    <location>
        <begin position="127"/>
        <end position="146"/>
    </location>
</feature>
<geneLocation type="mitochondrion" evidence="2"/>